<keyword evidence="3" id="KW-1185">Reference proteome</keyword>
<dbReference type="SUPFAM" id="SSF54373">
    <property type="entry name" value="FAD-linked reductases, C-terminal domain"/>
    <property type="match status" value="1"/>
</dbReference>
<dbReference type="Proteomes" id="UP000318416">
    <property type="component" value="Unassembled WGS sequence"/>
</dbReference>
<reference evidence="2 3" key="1">
    <citation type="submission" date="2019-06" db="EMBL/GenBank/DDBJ databases">
        <title>Sequencing the genomes of 1000 actinobacteria strains.</title>
        <authorList>
            <person name="Klenk H.-P."/>
        </authorList>
    </citation>
    <scope>NUCLEOTIDE SEQUENCE [LARGE SCALE GENOMIC DNA]</scope>
    <source>
        <strain evidence="2 3">DSM 41649</strain>
    </source>
</reference>
<dbReference type="Gene3D" id="3.90.660.10">
    <property type="match status" value="1"/>
</dbReference>
<dbReference type="AlphaFoldDB" id="A0A561EZN5"/>
<dbReference type="RefSeq" id="WP_145795820.1">
    <property type="nucleotide sequence ID" value="NZ_BAAABR010000047.1"/>
</dbReference>
<dbReference type="InterPro" id="IPR002937">
    <property type="entry name" value="Amino_oxidase"/>
</dbReference>
<dbReference type="EMBL" id="VIVR01000001">
    <property type="protein sequence ID" value="TWE21075.1"/>
    <property type="molecule type" value="Genomic_DNA"/>
</dbReference>
<dbReference type="PANTHER" id="PTHR10742:SF342">
    <property type="entry name" value="AMINE OXIDASE"/>
    <property type="match status" value="1"/>
</dbReference>
<dbReference type="Gene3D" id="1.20.1440.240">
    <property type="match status" value="1"/>
</dbReference>
<dbReference type="PRINTS" id="PR00419">
    <property type="entry name" value="ADXRDTASE"/>
</dbReference>
<dbReference type="Gene3D" id="3.50.50.60">
    <property type="entry name" value="FAD/NAD(P)-binding domain"/>
    <property type="match status" value="1"/>
</dbReference>
<dbReference type="InterPro" id="IPR050281">
    <property type="entry name" value="Flavin_monoamine_oxidase"/>
</dbReference>
<evidence type="ECO:0000313" key="3">
    <source>
        <dbReference type="Proteomes" id="UP000318416"/>
    </source>
</evidence>
<evidence type="ECO:0000313" key="2">
    <source>
        <dbReference type="EMBL" id="TWE21075.1"/>
    </source>
</evidence>
<dbReference type="OrthoDB" id="8845488at2"/>
<dbReference type="PROSITE" id="PS51318">
    <property type="entry name" value="TAT"/>
    <property type="match status" value="1"/>
</dbReference>
<evidence type="ECO:0000259" key="1">
    <source>
        <dbReference type="Pfam" id="PF01593"/>
    </source>
</evidence>
<dbReference type="GO" id="GO:0009063">
    <property type="term" value="P:amino acid catabolic process"/>
    <property type="evidence" value="ECO:0007669"/>
    <property type="project" value="TreeGrafter"/>
</dbReference>
<protein>
    <submittedName>
        <fullName evidence="2">Monoamine oxidase</fullName>
    </submittedName>
</protein>
<dbReference type="Pfam" id="PF01593">
    <property type="entry name" value="Amino_oxidase"/>
    <property type="match status" value="1"/>
</dbReference>
<feature type="domain" description="Amine oxidase" evidence="1">
    <location>
        <begin position="66"/>
        <end position="529"/>
    </location>
</feature>
<dbReference type="SUPFAM" id="SSF51905">
    <property type="entry name" value="FAD/NAD(P)-binding domain"/>
    <property type="match status" value="1"/>
</dbReference>
<dbReference type="InterPro" id="IPR006311">
    <property type="entry name" value="TAT_signal"/>
</dbReference>
<proteinExistence type="predicted"/>
<dbReference type="GO" id="GO:0001716">
    <property type="term" value="F:L-amino-acid oxidase activity"/>
    <property type="evidence" value="ECO:0007669"/>
    <property type="project" value="TreeGrafter"/>
</dbReference>
<comment type="caution">
    <text evidence="2">The sequence shown here is derived from an EMBL/GenBank/DDBJ whole genome shotgun (WGS) entry which is preliminary data.</text>
</comment>
<dbReference type="InterPro" id="IPR036188">
    <property type="entry name" value="FAD/NAD-bd_sf"/>
</dbReference>
<gene>
    <name evidence="2" type="ORF">FB465_6242</name>
</gene>
<accession>A0A561EZN5</accession>
<dbReference type="PANTHER" id="PTHR10742">
    <property type="entry name" value="FLAVIN MONOAMINE OXIDASE"/>
    <property type="match status" value="1"/>
</dbReference>
<organism evidence="2 3">
    <name type="scientific">Kitasatospora atroaurantiaca</name>
    <dbReference type="NCBI Taxonomy" id="285545"/>
    <lineage>
        <taxon>Bacteria</taxon>
        <taxon>Bacillati</taxon>
        <taxon>Actinomycetota</taxon>
        <taxon>Actinomycetes</taxon>
        <taxon>Kitasatosporales</taxon>
        <taxon>Streptomycetaceae</taxon>
        <taxon>Kitasatospora</taxon>
    </lineage>
</organism>
<sequence length="561" mass="62265">MDQSDEATSRRRFLSMAGAAATSATLLQVMTGAVPATAAPATDGLTRPARKAGNGKTVAILGAGPAGLAAALKFSEAGYQVTVLEAQGRVGGRTLTARPGDQVTEVWDDGSVRTQSCQFDQNLYLNLGAGRIPYVHQRVIDFCRRLKVPLEPYIHTTTANLYQTDKAWRGATKPNRRIANDTRGYIAQFLAQAVQKGTQTEDGLTPAQRDQFMKLLVEFGELDKTDKSYLGSTRSGLAKTPTVLQVEEPVDPLLFKDLLASEFWTRGFYQDSGLHWHTTSFQPVGGMDNIWRYAAAALPSGTIAFNSPVYGIQLDGNGVNVGWTDNGTNRVQRFDYCLSNIPVSVLRRQVTLYNFSDDFRSAVRDMPFAAACKVGWQANRRFWESERYQIFGGISRIDHEIQQIWYPSNDYFSPSDKGTMTGAYNSYKDAVTLGNRPHEERLSVARTAATKLHDEFASNSVVPNRLGMSIAWHKVPYQLGAWADWRRDDPEHKKLYSTLIYPQGQDNFFVIGDQVSALPGWQEGALMSAEWAYEWIANGRRAVRMPVQQVPDSKSLTTGEV</sequence>
<name>A0A561EZN5_9ACTN</name>